<dbReference type="NCBIfam" id="TIGR00539">
    <property type="entry name" value="hemN_rel"/>
    <property type="match status" value="1"/>
</dbReference>
<dbReference type="RefSeq" id="WP_132112787.1">
    <property type="nucleotide sequence ID" value="NZ_SMFO01000015.1"/>
</dbReference>
<gene>
    <name evidence="4" type="primary">hemW</name>
    <name evidence="4" type="ORF">E0F98_14630</name>
</gene>
<dbReference type="Proteomes" id="UP000294597">
    <property type="component" value="Unassembled WGS sequence"/>
</dbReference>
<organism evidence="4 5">
    <name type="scientific">Flavobacterium hiemivividum</name>
    <dbReference type="NCBI Taxonomy" id="2541734"/>
    <lineage>
        <taxon>Bacteria</taxon>
        <taxon>Pseudomonadati</taxon>
        <taxon>Bacteroidota</taxon>
        <taxon>Flavobacteriia</taxon>
        <taxon>Flavobacteriales</taxon>
        <taxon>Flavobacteriaceae</taxon>
        <taxon>Flavobacterium</taxon>
    </lineage>
</organism>
<dbReference type="SFLD" id="SFLDF00562">
    <property type="entry name" value="HemN-like__clustered_with_heat"/>
    <property type="match status" value="1"/>
</dbReference>
<dbReference type="SFLD" id="SFLDF00288">
    <property type="entry name" value="HemN-like__clustered_with_nucl"/>
    <property type="match status" value="1"/>
</dbReference>
<evidence type="ECO:0000313" key="4">
    <source>
        <dbReference type="EMBL" id="TDE01579.1"/>
    </source>
</evidence>
<evidence type="ECO:0000256" key="2">
    <source>
        <dbReference type="RuleBase" id="RU364116"/>
    </source>
</evidence>
<protein>
    <recommendedName>
        <fullName evidence="2">Heme chaperone HemW</fullName>
    </recommendedName>
</protein>
<dbReference type="Pfam" id="PF04055">
    <property type="entry name" value="Radical_SAM"/>
    <property type="match status" value="1"/>
</dbReference>
<dbReference type="CDD" id="cd01335">
    <property type="entry name" value="Radical_SAM"/>
    <property type="match status" value="1"/>
</dbReference>
<dbReference type="SUPFAM" id="SSF102114">
    <property type="entry name" value="Radical SAM enzymes"/>
    <property type="match status" value="1"/>
</dbReference>
<dbReference type="InterPro" id="IPR010723">
    <property type="entry name" value="HemN_C"/>
</dbReference>
<feature type="domain" description="Radical SAM core" evidence="3">
    <location>
        <begin position="1"/>
        <end position="230"/>
    </location>
</feature>
<name>A0A4R5CMI6_9FLAO</name>
<dbReference type="SMART" id="SM00729">
    <property type="entry name" value="Elp3"/>
    <property type="match status" value="1"/>
</dbReference>
<keyword evidence="2" id="KW-0004">4Fe-4S</keyword>
<comment type="caution">
    <text evidence="4">The sequence shown here is derived from an EMBL/GenBank/DDBJ whole genome shotgun (WGS) entry which is preliminary data.</text>
</comment>
<evidence type="ECO:0000259" key="3">
    <source>
        <dbReference type="PROSITE" id="PS51918"/>
    </source>
</evidence>
<dbReference type="PROSITE" id="PS51918">
    <property type="entry name" value="RADICAL_SAM"/>
    <property type="match status" value="1"/>
</dbReference>
<comment type="function">
    <text evidence="2">Probably acts as a heme chaperone, transferring heme to an unknown acceptor. Binds one molecule of heme per monomer, possibly covalently. Binds 1 [4Fe-4S] cluster. The cluster is coordinated with 3 cysteines and an exchangeable S-adenosyl-L-methionine.</text>
</comment>
<dbReference type="GO" id="GO:0004109">
    <property type="term" value="F:coproporphyrinogen oxidase activity"/>
    <property type="evidence" value="ECO:0007669"/>
    <property type="project" value="InterPro"/>
</dbReference>
<dbReference type="PANTHER" id="PTHR13932">
    <property type="entry name" value="COPROPORPHYRINIGEN III OXIDASE"/>
    <property type="match status" value="1"/>
</dbReference>
<dbReference type="GO" id="GO:0006779">
    <property type="term" value="P:porphyrin-containing compound biosynthetic process"/>
    <property type="evidence" value="ECO:0007669"/>
    <property type="project" value="InterPro"/>
</dbReference>
<dbReference type="SFLD" id="SFLDS00029">
    <property type="entry name" value="Radical_SAM"/>
    <property type="match status" value="1"/>
</dbReference>
<dbReference type="AlphaFoldDB" id="A0A4R5CMI6"/>
<dbReference type="Gene3D" id="3.80.30.20">
    <property type="entry name" value="tm_1862 like domain"/>
    <property type="match status" value="1"/>
</dbReference>
<keyword evidence="2" id="KW-0411">Iron-sulfur</keyword>
<evidence type="ECO:0000256" key="1">
    <source>
        <dbReference type="ARBA" id="ARBA00006100"/>
    </source>
</evidence>
<dbReference type="InterPro" id="IPR007197">
    <property type="entry name" value="rSAM"/>
</dbReference>
<dbReference type="EMBL" id="SMFO01000015">
    <property type="protein sequence ID" value="TDE01579.1"/>
    <property type="molecule type" value="Genomic_DNA"/>
</dbReference>
<dbReference type="GO" id="GO:0005737">
    <property type="term" value="C:cytoplasm"/>
    <property type="evidence" value="ECO:0007669"/>
    <property type="project" value="UniProtKB-SubCell"/>
</dbReference>
<dbReference type="SFLD" id="SFLDG01065">
    <property type="entry name" value="anaerobic_coproporphyrinogen-I"/>
    <property type="match status" value="1"/>
</dbReference>
<dbReference type="InterPro" id="IPR058240">
    <property type="entry name" value="rSAM_sf"/>
</dbReference>
<evidence type="ECO:0000313" key="5">
    <source>
        <dbReference type="Proteomes" id="UP000294597"/>
    </source>
</evidence>
<reference evidence="4 5" key="1">
    <citation type="submission" date="2019-03" db="EMBL/GenBank/DDBJ databases">
        <title>Flavobacterium TSA-D2 sp. nov., isolated from arctic soil.</title>
        <authorList>
            <person name="Chaudhary D.K."/>
        </authorList>
    </citation>
    <scope>NUCLEOTIDE SEQUENCE [LARGE SCALE GENOMIC DNA]</scope>
    <source>
        <strain evidence="4 5">TSA-D2</strain>
    </source>
</reference>
<dbReference type="InterPro" id="IPR006638">
    <property type="entry name" value="Elp3/MiaA/NifB-like_rSAM"/>
</dbReference>
<proteinExistence type="inferred from homology"/>
<dbReference type="InterPro" id="IPR034505">
    <property type="entry name" value="Coproporphyrinogen-III_oxidase"/>
</dbReference>
<sequence>MSGIYIHIPFCKQACHYCDFHFSTSMNKKEEMVLALAKEIKMRKSEFENDTIETIYFGGGTPSVLTSAEINFLIDTVYENYKVVKNPEITLEANPDDLSMDRILELSKSKINRLSIGIQSFFEDDLKMMNRAHNSVEAQKCLEEATKYFDNISLDLIYGVPSMSNEKWKQNIEKALSFGVPHISSYALTIEPKTAMSKMIQTGRMEAPKDEVAQEHFMILVETLEANGFIHYELSNFGKENYFSKNNSAYWLGKKYMGIGPSAHSYDGISRSWNVANNPLYLKAIQDDKLPNEIETLSEADRYNEYIMTGLRTIWGVSLDRIESEFGQSYFDYLMKQAQKFLNDDLVFIEDNILKPTKKGKFLTDGIASDLFILN</sequence>
<dbReference type="Pfam" id="PF06969">
    <property type="entry name" value="HemN_C"/>
    <property type="match status" value="1"/>
</dbReference>
<keyword evidence="5" id="KW-1185">Reference proteome</keyword>
<dbReference type="GO" id="GO:0046872">
    <property type="term" value="F:metal ion binding"/>
    <property type="evidence" value="ECO:0007669"/>
    <property type="project" value="UniProtKB-UniRule"/>
</dbReference>
<keyword evidence="2" id="KW-0949">S-adenosyl-L-methionine</keyword>
<dbReference type="InterPro" id="IPR004559">
    <property type="entry name" value="HemW-like"/>
</dbReference>
<accession>A0A4R5CMI6</accession>
<comment type="subcellular location">
    <subcellularLocation>
        <location evidence="2">Cytoplasm</location>
    </subcellularLocation>
</comment>
<dbReference type="InterPro" id="IPR023404">
    <property type="entry name" value="rSAM_horseshoe"/>
</dbReference>
<comment type="similarity">
    <text evidence="1">Belongs to the anaerobic coproporphyrinogen-III oxidase family. HemW subfamily.</text>
</comment>
<keyword evidence="2" id="KW-0963">Cytoplasm</keyword>
<keyword evidence="2" id="KW-0479">Metal-binding</keyword>
<dbReference type="PANTHER" id="PTHR13932:SF5">
    <property type="entry name" value="RADICAL S-ADENOSYL METHIONINE DOMAIN-CONTAINING PROTEIN 1, MITOCHONDRIAL"/>
    <property type="match status" value="1"/>
</dbReference>
<keyword evidence="2" id="KW-0143">Chaperone</keyword>
<keyword evidence="2" id="KW-0408">Iron</keyword>
<keyword evidence="2" id="KW-0349">Heme</keyword>
<dbReference type="GO" id="GO:0051539">
    <property type="term" value="F:4 iron, 4 sulfur cluster binding"/>
    <property type="evidence" value="ECO:0007669"/>
    <property type="project" value="UniProtKB-UniRule"/>
</dbReference>